<evidence type="ECO:0000256" key="2">
    <source>
        <dbReference type="ARBA" id="ARBA00022803"/>
    </source>
</evidence>
<keyword evidence="4" id="KW-1185">Reference proteome</keyword>
<dbReference type="Gene3D" id="1.25.40.10">
    <property type="entry name" value="Tetratricopeptide repeat domain"/>
    <property type="match status" value="1"/>
</dbReference>
<keyword evidence="1" id="KW-0677">Repeat</keyword>
<dbReference type="SUPFAM" id="SSF48452">
    <property type="entry name" value="TPR-like"/>
    <property type="match status" value="1"/>
</dbReference>
<gene>
    <name evidence="3" type="ORF">NSK_000698</name>
</gene>
<keyword evidence="2" id="KW-0802">TPR repeat</keyword>
<dbReference type="InterPro" id="IPR047150">
    <property type="entry name" value="SGT"/>
</dbReference>
<evidence type="ECO:0000313" key="3">
    <source>
        <dbReference type="EMBL" id="TFJ88349.1"/>
    </source>
</evidence>
<organism evidence="3 4">
    <name type="scientific">Nannochloropsis salina CCMP1776</name>
    <dbReference type="NCBI Taxonomy" id="1027361"/>
    <lineage>
        <taxon>Eukaryota</taxon>
        <taxon>Sar</taxon>
        <taxon>Stramenopiles</taxon>
        <taxon>Ochrophyta</taxon>
        <taxon>Eustigmatophyceae</taxon>
        <taxon>Eustigmatales</taxon>
        <taxon>Monodopsidaceae</taxon>
        <taxon>Microchloropsis</taxon>
        <taxon>Microchloropsis salina</taxon>
    </lineage>
</organism>
<dbReference type="InterPro" id="IPR011990">
    <property type="entry name" value="TPR-like_helical_dom_sf"/>
</dbReference>
<name>A0A4D9DHN8_9STRA</name>
<protein>
    <submittedName>
        <fullName evidence="3">Uncharacterized protein</fullName>
    </submittedName>
</protein>
<accession>A0A4D9DHN8</accession>
<dbReference type="InterPro" id="IPR019734">
    <property type="entry name" value="TPR_rpt"/>
</dbReference>
<evidence type="ECO:0000313" key="4">
    <source>
        <dbReference type="Proteomes" id="UP000355283"/>
    </source>
</evidence>
<evidence type="ECO:0000256" key="1">
    <source>
        <dbReference type="ARBA" id="ARBA00022737"/>
    </source>
</evidence>
<dbReference type="OrthoDB" id="201014at2759"/>
<comment type="caution">
    <text evidence="3">The sequence shown here is derived from an EMBL/GenBank/DDBJ whole genome shotgun (WGS) entry which is preliminary data.</text>
</comment>
<dbReference type="EMBL" id="SDOX01000002">
    <property type="protein sequence ID" value="TFJ88349.1"/>
    <property type="molecule type" value="Genomic_DNA"/>
</dbReference>
<dbReference type="GO" id="GO:0072380">
    <property type="term" value="C:TRC complex"/>
    <property type="evidence" value="ECO:0007669"/>
    <property type="project" value="TreeGrafter"/>
</dbReference>
<reference evidence="3 4" key="1">
    <citation type="submission" date="2019-01" db="EMBL/GenBank/DDBJ databases">
        <title>Nuclear Genome Assembly of the Microalgal Biofuel strain Nannochloropsis salina CCMP1776.</title>
        <authorList>
            <person name="Hovde B."/>
        </authorList>
    </citation>
    <scope>NUCLEOTIDE SEQUENCE [LARGE SCALE GENOMIC DNA]</scope>
    <source>
        <strain evidence="3 4">CCMP1776</strain>
    </source>
</reference>
<dbReference type="PANTHER" id="PTHR45831:SF2">
    <property type="entry name" value="LD24721P"/>
    <property type="match status" value="1"/>
</dbReference>
<dbReference type="AlphaFoldDB" id="A0A4D9DHN8"/>
<dbReference type="SMART" id="SM00028">
    <property type="entry name" value="TPR"/>
    <property type="match status" value="2"/>
</dbReference>
<dbReference type="PANTHER" id="PTHR45831">
    <property type="entry name" value="LD24721P"/>
    <property type="match status" value="1"/>
</dbReference>
<proteinExistence type="predicted"/>
<dbReference type="Proteomes" id="UP000355283">
    <property type="component" value="Unassembled WGS sequence"/>
</dbReference>
<sequence length="294" mass="33086">MQRGAGATMGSFIGLTPYGSKVRVQGVDCLGRCNRGPNLRLLRSNGTFEELSYVDSVDKVYDVFTSQLGIRINQSSADCLKLNFQGNAHLDKNEVDRAIECYDKAIPLSHRGQEGVLRVMRSTAYLQRAYTHFMQFRELVEQAAQPLPDQAFLAFLQATHASSPFLVLPVLAHLSRAYQARDRLYRLTKFQFSLFEFAVHKACHDALTATHILPHFTKSWIRAGHGLRFLRRFKDAIACYRVVIQIDPGAGKDLEQEIELLEKVQRYVSKARAQGVSEESLVITLDTLGVFACS</sequence>
<dbReference type="GO" id="GO:0060090">
    <property type="term" value="F:molecular adaptor activity"/>
    <property type="evidence" value="ECO:0007669"/>
    <property type="project" value="TreeGrafter"/>
</dbReference>
<dbReference type="GO" id="GO:0006620">
    <property type="term" value="P:post-translational protein targeting to endoplasmic reticulum membrane"/>
    <property type="evidence" value="ECO:0007669"/>
    <property type="project" value="TreeGrafter"/>
</dbReference>
<dbReference type="GO" id="GO:0016020">
    <property type="term" value="C:membrane"/>
    <property type="evidence" value="ECO:0007669"/>
    <property type="project" value="TreeGrafter"/>
</dbReference>
<dbReference type="Pfam" id="PF13181">
    <property type="entry name" value="TPR_8"/>
    <property type="match status" value="1"/>
</dbReference>